<dbReference type="EMBL" id="SSSN01000014">
    <property type="protein sequence ID" value="THG30416.1"/>
    <property type="molecule type" value="Genomic_DNA"/>
</dbReference>
<dbReference type="InterPro" id="IPR011050">
    <property type="entry name" value="Pectin_lyase_fold/virulence"/>
</dbReference>
<dbReference type="InterPro" id="IPR012334">
    <property type="entry name" value="Pectin_lyas_fold"/>
</dbReference>
<reference evidence="5 6" key="1">
    <citation type="submission" date="2019-04" db="EMBL/GenBank/DDBJ databases">
        <authorList>
            <person name="Jiang L."/>
        </authorList>
    </citation>
    <scope>NUCLEOTIDE SEQUENCE [LARGE SCALE GENOMIC DNA]</scope>
    <source>
        <strain evidence="5 6">YIM 131861</strain>
    </source>
</reference>
<evidence type="ECO:0000256" key="4">
    <source>
        <dbReference type="RuleBase" id="RU361169"/>
    </source>
</evidence>
<dbReference type="AlphaFoldDB" id="A0A4S4FMD4"/>
<gene>
    <name evidence="5" type="ORF">E6C70_15385</name>
</gene>
<dbReference type="OrthoDB" id="3196343at2"/>
<comment type="similarity">
    <text evidence="1 4">Belongs to the glycosyl hydrolase 28 family.</text>
</comment>
<organism evidence="5 6">
    <name type="scientific">Orlajensenia flava</name>
    <dbReference type="NCBI Taxonomy" id="2565934"/>
    <lineage>
        <taxon>Bacteria</taxon>
        <taxon>Bacillati</taxon>
        <taxon>Actinomycetota</taxon>
        <taxon>Actinomycetes</taxon>
        <taxon>Micrococcales</taxon>
        <taxon>Microbacteriaceae</taxon>
        <taxon>Orlajensenia</taxon>
    </lineage>
</organism>
<evidence type="ECO:0000256" key="3">
    <source>
        <dbReference type="ARBA" id="ARBA00023295"/>
    </source>
</evidence>
<sequence length="471" mass="49453">MPSTPPLAPITVRGFGAVGDGAADDTAAVQAAIDAAASVGGGRVIVDGGGRYRCGSIELKTGVELHLEGGSRLVAATTVDEFSRTVVVGALNSGVGTTNALTNGLFLWAENARDIAVTGTGVIDGSAGAYVIASGDEIYEMDKRRPFPLFFIGCSDVVLRDVRFEDAALWTVRLSGCDGVLIDGIVIRNDMRVPNADGIDLDHCKRVRVVGCDIITPDDGVSLKTTDEFLRYGGVEDIVITGCTVQSRSTAITVGVDTDAPLRNIVVSDCVIRDSHRGVSVSVGTGTNGYVENVLFANLVIETRHTSTDWWGCGEPIVVRSAPWHDEAGAIRRVRFSNILARGENGVLIHATDPGSVHDVLLSDVRIELARWTAYPGGRQDLRPLDHAAPFPGEAGTNGLRAITPPGILIENADDVRLRDVEVAWGDAPAGEYGAALDIRGSRDISWSGFRGPAFDGGAAILVDGLAASVA</sequence>
<dbReference type="InterPro" id="IPR006626">
    <property type="entry name" value="PbH1"/>
</dbReference>
<dbReference type="GO" id="GO:0004650">
    <property type="term" value="F:polygalacturonase activity"/>
    <property type="evidence" value="ECO:0007669"/>
    <property type="project" value="InterPro"/>
</dbReference>
<dbReference type="InterPro" id="IPR000743">
    <property type="entry name" value="Glyco_hydro_28"/>
</dbReference>
<name>A0A4S4FMD4_9MICO</name>
<dbReference type="RefSeq" id="WP_136425383.1">
    <property type="nucleotide sequence ID" value="NZ_SSSN01000014.1"/>
</dbReference>
<evidence type="ECO:0000256" key="2">
    <source>
        <dbReference type="ARBA" id="ARBA00022801"/>
    </source>
</evidence>
<dbReference type="PANTHER" id="PTHR31339">
    <property type="entry name" value="PECTIN LYASE-RELATED"/>
    <property type="match status" value="1"/>
</dbReference>
<dbReference type="Proteomes" id="UP000307380">
    <property type="component" value="Unassembled WGS sequence"/>
</dbReference>
<dbReference type="GO" id="GO:0005975">
    <property type="term" value="P:carbohydrate metabolic process"/>
    <property type="evidence" value="ECO:0007669"/>
    <property type="project" value="InterPro"/>
</dbReference>
<evidence type="ECO:0008006" key="7">
    <source>
        <dbReference type="Google" id="ProtNLM"/>
    </source>
</evidence>
<dbReference type="PANTHER" id="PTHR31339:SF9">
    <property type="entry name" value="PLASMIN AND FIBRONECTIN-BINDING PROTEIN A"/>
    <property type="match status" value="1"/>
</dbReference>
<comment type="caution">
    <text evidence="5">The sequence shown here is derived from an EMBL/GenBank/DDBJ whole genome shotgun (WGS) entry which is preliminary data.</text>
</comment>
<keyword evidence="3 4" id="KW-0326">Glycosidase</keyword>
<dbReference type="InterPro" id="IPR051801">
    <property type="entry name" value="GH28_Enzymes"/>
</dbReference>
<proteinExistence type="inferred from homology"/>
<evidence type="ECO:0000256" key="1">
    <source>
        <dbReference type="ARBA" id="ARBA00008834"/>
    </source>
</evidence>
<keyword evidence="6" id="KW-1185">Reference proteome</keyword>
<dbReference type="SUPFAM" id="SSF51126">
    <property type="entry name" value="Pectin lyase-like"/>
    <property type="match status" value="1"/>
</dbReference>
<keyword evidence="2 4" id="KW-0378">Hydrolase</keyword>
<dbReference type="Pfam" id="PF00295">
    <property type="entry name" value="Glyco_hydro_28"/>
    <property type="match status" value="1"/>
</dbReference>
<evidence type="ECO:0000313" key="6">
    <source>
        <dbReference type="Proteomes" id="UP000307380"/>
    </source>
</evidence>
<protein>
    <recommendedName>
        <fullName evidence="7">Pectate lyase superfamily protein domain-containing protein</fullName>
    </recommendedName>
</protein>
<dbReference type="SMART" id="SM00710">
    <property type="entry name" value="PbH1"/>
    <property type="match status" value="5"/>
</dbReference>
<dbReference type="Gene3D" id="2.160.20.10">
    <property type="entry name" value="Single-stranded right-handed beta-helix, Pectin lyase-like"/>
    <property type="match status" value="1"/>
</dbReference>
<evidence type="ECO:0000313" key="5">
    <source>
        <dbReference type="EMBL" id="THG30416.1"/>
    </source>
</evidence>
<accession>A0A4S4FMD4</accession>